<accession>A0A0D8JS10</accession>
<dbReference type="VEuPathDB" id="FungiDB:CIMG_12748"/>
<dbReference type="AlphaFoldDB" id="A0A0D8JS10"/>
<evidence type="ECO:0000313" key="1">
    <source>
        <dbReference type="EMBL" id="KJF60105.1"/>
    </source>
</evidence>
<keyword evidence="2" id="KW-1185">Reference proteome</keyword>
<sequence length="95" mass="10687">MHSITRPIREDRGICQRNIVASPGIIRGTLLVERQHKKKYPQRATGYCAKSNNSNEQANSLTQCRARGDPGISSSVKWHNPFLHLIIDSPPALRK</sequence>
<reference evidence="2" key="2">
    <citation type="journal article" date="2010" name="Genome Res.">
        <title>Population genomic sequencing of Coccidioides fungi reveals recent hybridization and transposon control.</title>
        <authorList>
            <person name="Neafsey D.E."/>
            <person name="Barker B.M."/>
            <person name="Sharpton T.J."/>
            <person name="Stajich J.E."/>
            <person name="Park D.J."/>
            <person name="Whiston E."/>
            <person name="Hung C.-Y."/>
            <person name="McMahan C."/>
            <person name="White J."/>
            <person name="Sykes S."/>
            <person name="Heiman D."/>
            <person name="Young S."/>
            <person name="Zeng Q."/>
            <person name="Abouelleil A."/>
            <person name="Aftuck L."/>
            <person name="Bessette D."/>
            <person name="Brown A."/>
            <person name="FitzGerald M."/>
            <person name="Lui A."/>
            <person name="Macdonald J.P."/>
            <person name="Priest M."/>
            <person name="Orbach M.J."/>
            <person name="Galgiani J.N."/>
            <person name="Kirkland T.N."/>
            <person name="Cole G.T."/>
            <person name="Birren B.W."/>
            <person name="Henn M.R."/>
            <person name="Taylor J.W."/>
            <person name="Rounsley S.D."/>
        </authorList>
    </citation>
    <scope>GENOME REANNOTATION</scope>
    <source>
        <strain evidence="2">RS</strain>
    </source>
</reference>
<dbReference type="RefSeq" id="XP_004445745.1">
    <property type="nucleotide sequence ID" value="XM_004445688.1"/>
</dbReference>
<organism evidence="1 2">
    <name type="scientific">Coccidioides immitis (strain RS)</name>
    <name type="common">Valley fever fungus</name>
    <dbReference type="NCBI Taxonomy" id="246410"/>
    <lineage>
        <taxon>Eukaryota</taxon>
        <taxon>Fungi</taxon>
        <taxon>Dikarya</taxon>
        <taxon>Ascomycota</taxon>
        <taxon>Pezizomycotina</taxon>
        <taxon>Eurotiomycetes</taxon>
        <taxon>Eurotiomycetidae</taxon>
        <taxon>Onygenales</taxon>
        <taxon>Onygenaceae</taxon>
        <taxon>Coccidioides</taxon>
    </lineage>
</organism>
<protein>
    <submittedName>
        <fullName evidence="1">Uncharacterized protein</fullName>
    </submittedName>
</protein>
<dbReference type="EMBL" id="GG704911">
    <property type="protein sequence ID" value="KJF60105.1"/>
    <property type="molecule type" value="Genomic_DNA"/>
</dbReference>
<proteinExistence type="predicted"/>
<dbReference type="KEGG" id="cim:CIMG_12748"/>
<dbReference type="GeneID" id="24164375"/>
<dbReference type="Proteomes" id="UP000001261">
    <property type="component" value="Unassembled WGS sequence"/>
</dbReference>
<reference evidence="2" key="1">
    <citation type="journal article" date="2009" name="Genome Res.">
        <title>Comparative genomic analyses of the human fungal pathogens Coccidioides and their relatives.</title>
        <authorList>
            <person name="Sharpton T.J."/>
            <person name="Stajich J.E."/>
            <person name="Rounsley S.D."/>
            <person name="Gardner M.J."/>
            <person name="Wortman J.R."/>
            <person name="Jordar V.S."/>
            <person name="Maiti R."/>
            <person name="Kodira C.D."/>
            <person name="Neafsey D.E."/>
            <person name="Zeng Q."/>
            <person name="Hung C.-Y."/>
            <person name="McMahan C."/>
            <person name="Muszewska A."/>
            <person name="Grynberg M."/>
            <person name="Mandel M.A."/>
            <person name="Kellner E.M."/>
            <person name="Barker B.M."/>
            <person name="Galgiani J.N."/>
            <person name="Orbach M.J."/>
            <person name="Kirkland T.N."/>
            <person name="Cole G.T."/>
            <person name="Henn M.R."/>
            <person name="Birren B.W."/>
            <person name="Taylor J.W."/>
        </authorList>
    </citation>
    <scope>NUCLEOTIDE SEQUENCE [LARGE SCALE GENOMIC DNA]</scope>
    <source>
        <strain evidence="2">RS</strain>
    </source>
</reference>
<name>A0A0D8JS10_COCIM</name>
<evidence type="ECO:0000313" key="2">
    <source>
        <dbReference type="Proteomes" id="UP000001261"/>
    </source>
</evidence>
<dbReference type="InParanoid" id="A0A0D8JS10"/>
<gene>
    <name evidence="1" type="ORF">CIMG_12748</name>
</gene>